<dbReference type="InterPro" id="IPR001902">
    <property type="entry name" value="SLC26A/SulP_fam"/>
</dbReference>
<dbReference type="InterPro" id="IPR002645">
    <property type="entry name" value="STAS_dom"/>
</dbReference>
<feature type="transmembrane region" description="Helical" evidence="5">
    <location>
        <begin position="192"/>
        <end position="210"/>
    </location>
</feature>
<feature type="transmembrane region" description="Helical" evidence="5">
    <location>
        <begin position="309"/>
        <end position="327"/>
    </location>
</feature>
<dbReference type="GO" id="GO:0016020">
    <property type="term" value="C:membrane"/>
    <property type="evidence" value="ECO:0007669"/>
    <property type="project" value="UniProtKB-SubCell"/>
</dbReference>
<feature type="transmembrane region" description="Helical" evidence="5">
    <location>
        <begin position="42"/>
        <end position="59"/>
    </location>
</feature>
<keyword evidence="4 5" id="KW-0472">Membrane</keyword>
<dbReference type="GO" id="GO:0055085">
    <property type="term" value="P:transmembrane transport"/>
    <property type="evidence" value="ECO:0007669"/>
    <property type="project" value="InterPro"/>
</dbReference>
<accession>A0A7W1WPZ9</accession>
<evidence type="ECO:0000256" key="2">
    <source>
        <dbReference type="ARBA" id="ARBA00022692"/>
    </source>
</evidence>
<comment type="subcellular location">
    <subcellularLocation>
        <location evidence="1">Membrane</location>
        <topology evidence="1">Multi-pass membrane protein</topology>
    </subcellularLocation>
</comment>
<dbReference type="InterPro" id="IPR036513">
    <property type="entry name" value="STAS_dom_sf"/>
</dbReference>
<dbReference type="EMBL" id="JACEIQ010000003">
    <property type="protein sequence ID" value="MBA4493751.1"/>
    <property type="molecule type" value="Genomic_DNA"/>
</dbReference>
<feature type="transmembrane region" description="Helical" evidence="5">
    <location>
        <begin position="15"/>
        <end position="35"/>
    </location>
</feature>
<feature type="transmembrane region" description="Helical" evidence="5">
    <location>
        <begin position="79"/>
        <end position="103"/>
    </location>
</feature>
<dbReference type="AlphaFoldDB" id="A0A7W1WPZ9"/>
<feature type="transmembrane region" description="Helical" evidence="5">
    <location>
        <begin position="115"/>
        <end position="137"/>
    </location>
</feature>
<sequence>MISLAFDRKSVQKDILAGITAAVVALPLALGFGVASGLGAEAGLYGAIGLGLFAAIFGGTRSQISGPTGPMTVVSATVIASFTNNLALVVSVFLLAGLFQIAFGLLRIGQYVKYIPYPVISGFMSGIGMIIILLQLYPSMGIPTSSDALDVIMSLPQMLPKANLQAVILAGITIAIIYLFPKITKQIPSTLVALITGTLISILFDMKVPLIGEIPAGLPGLQIPSLSLDLLNVILIPALTLAALGSLDSLLTSVVADKLTREKHQSNRELIGQGIGNAVAALIGGIPGAGATMRTVVNIQAGGRSRLSGVTHALTLLVILLALGPYASRIPMPVLAGILITVGIGIIDYRGFKDLLHVPRSDLIVKLTVLALTVFIDLLQAVAMGMVLAALFFVKKMGDIITQYTRTNQFYIPWNKEGSILIKRLTGPFFFGFSNSFEEMVSEVSNKKEKKLHAIILDMSGVPYIDQSGFYTIEETMEKLNERKIPLLLVLPQGQAKELLRKTKLSNTPYIHFVNSFEESIDLLREQILAENPDFLSSALGNFEDRKIPDEYRTPLLKKVF</sequence>
<name>A0A7W1WPZ9_9BACL</name>
<feature type="transmembrane region" description="Helical" evidence="5">
    <location>
        <begin position="230"/>
        <end position="250"/>
    </location>
</feature>
<evidence type="ECO:0000313" key="8">
    <source>
        <dbReference type="Proteomes" id="UP000535491"/>
    </source>
</evidence>
<protein>
    <submittedName>
        <fullName evidence="7">SulP family inorganic anion transporter</fullName>
    </submittedName>
</protein>
<dbReference type="SUPFAM" id="SSF52091">
    <property type="entry name" value="SpoIIaa-like"/>
    <property type="match status" value="1"/>
</dbReference>
<dbReference type="Proteomes" id="UP000535491">
    <property type="component" value="Unassembled WGS sequence"/>
</dbReference>
<comment type="caution">
    <text evidence="7">The sequence shown here is derived from an EMBL/GenBank/DDBJ whole genome shotgun (WGS) entry which is preliminary data.</text>
</comment>
<feature type="transmembrane region" description="Helical" evidence="5">
    <location>
        <begin position="162"/>
        <end position="180"/>
    </location>
</feature>
<dbReference type="PROSITE" id="PS50801">
    <property type="entry name" value="STAS"/>
    <property type="match status" value="1"/>
</dbReference>
<dbReference type="RefSeq" id="WP_181750989.1">
    <property type="nucleotide sequence ID" value="NZ_JACEIQ010000003.1"/>
</dbReference>
<organism evidence="7 8">
    <name type="scientific">Paenactinomyces guangxiensis</name>
    <dbReference type="NCBI Taxonomy" id="1490290"/>
    <lineage>
        <taxon>Bacteria</taxon>
        <taxon>Bacillati</taxon>
        <taxon>Bacillota</taxon>
        <taxon>Bacilli</taxon>
        <taxon>Bacillales</taxon>
        <taxon>Thermoactinomycetaceae</taxon>
        <taxon>Paenactinomyces</taxon>
    </lineage>
</organism>
<dbReference type="Gene3D" id="3.30.750.24">
    <property type="entry name" value="STAS domain"/>
    <property type="match status" value="1"/>
</dbReference>
<feature type="transmembrane region" description="Helical" evidence="5">
    <location>
        <begin position="364"/>
        <end position="394"/>
    </location>
</feature>
<evidence type="ECO:0000256" key="3">
    <source>
        <dbReference type="ARBA" id="ARBA00022989"/>
    </source>
</evidence>
<evidence type="ECO:0000256" key="4">
    <source>
        <dbReference type="ARBA" id="ARBA00023136"/>
    </source>
</evidence>
<keyword evidence="3 5" id="KW-1133">Transmembrane helix</keyword>
<keyword evidence="8" id="KW-1185">Reference proteome</keyword>
<dbReference type="CDD" id="cd07042">
    <property type="entry name" value="STAS_SulP_like_sulfate_transporter"/>
    <property type="match status" value="1"/>
</dbReference>
<feature type="transmembrane region" description="Helical" evidence="5">
    <location>
        <begin position="270"/>
        <end position="289"/>
    </location>
</feature>
<dbReference type="PANTHER" id="PTHR11814">
    <property type="entry name" value="SULFATE TRANSPORTER"/>
    <property type="match status" value="1"/>
</dbReference>
<proteinExistence type="predicted"/>
<feature type="domain" description="STAS" evidence="6">
    <location>
        <begin position="410"/>
        <end position="524"/>
    </location>
</feature>
<dbReference type="InterPro" id="IPR011547">
    <property type="entry name" value="SLC26A/SulP_dom"/>
</dbReference>
<evidence type="ECO:0000313" key="7">
    <source>
        <dbReference type="EMBL" id="MBA4493751.1"/>
    </source>
</evidence>
<evidence type="ECO:0000256" key="5">
    <source>
        <dbReference type="SAM" id="Phobius"/>
    </source>
</evidence>
<evidence type="ECO:0000256" key="1">
    <source>
        <dbReference type="ARBA" id="ARBA00004141"/>
    </source>
</evidence>
<evidence type="ECO:0000259" key="6">
    <source>
        <dbReference type="PROSITE" id="PS50801"/>
    </source>
</evidence>
<feature type="transmembrane region" description="Helical" evidence="5">
    <location>
        <begin position="334"/>
        <end position="352"/>
    </location>
</feature>
<reference evidence="7 8" key="1">
    <citation type="submission" date="2020-07" db="EMBL/GenBank/DDBJ databases">
        <authorList>
            <person name="Feng H."/>
        </authorList>
    </citation>
    <scope>NUCLEOTIDE SEQUENCE [LARGE SCALE GENOMIC DNA]</scope>
    <source>
        <strain evidence="8">s-10</strain>
    </source>
</reference>
<keyword evidence="2 5" id="KW-0812">Transmembrane</keyword>
<gene>
    <name evidence="7" type="ORF">H1191_05470</name>
</gene>
<dbReference type="Pfam" id="PF01740">
    <property type="entry name" value="STAS"/>
    <property type="match status" value="1"/>
</dbReference>
<dbReference type="Pfam" id="PF00916">
    <property type="entry name" value="Sulfate_transp"/>
    <property type="match status" value="1"/>
</dbReference>